<dbReference type="GO" id="GO:0030154">
    <property type="term" value="P:cell differentiation"/>
    <property type="evidence" value="ECO:0007669"/>
    <property type="project" value="InterPro"/>
</dbReference>
<feature type="compositionally biased region" description="Basic and acidic residues" evidence="1">
    <location>
        <begin position="1030"/>
        <end position="1039"/>
    </location>
</feature>
<feature type="region of interest" description="Disordered" evidence="1">
    <location>
        <begin position="662"/>
        <end position="691"/>
    </location>
</feature>
<feature type="compositionally biased region" description="Pro residues" evidence="1">
    <location>
        <begin position="520"/>
        <end position="533"/>
    </location>
</feature>
<feature type="compositionally biased region" description="Low complexity" evidence="1">
    <location>
        <begin position="201"/>
        <end position="218"/>
    </location>
</feature>
<dbReference type="GO" id="GO:0005654">
    <property type="term" value="C:nucleoplasm"/>
    <property type="evidence" value="ECO:0000318"/>
    <property type="project" value="GO_Central"/>
</dbReference>
<dbReference type="Proteomes" id="UP000805418">
    <property type="component" value="Chromosome 11"/>
</dbReference>
<dbReference type="FunCoup" id="A0A8I3N0U0">
    <property type="interactions" value="12"/>
</dbReference>
<feature type="compositionally biased region" description="Basic residues" evidence="1">
    <location>
        <begin position="149"/>
        <end position="169"/>
    </location>
</feature>
<dbReference type="PANTHER" id="PTHR15993">
    <property type="entry name" value="HEMOGEN"/>
    <property type="match status" value="1"/>
</dbReference>
<organism evidence="2 3">
    <name type="scientific">Canis lupus familiaris</name>
    <name type="common">Dog</name>
    <name type="synonym">Canis familiaris</name>
    <dbReference type="NCBI Taxonomy" id="9615"/>
    <lineage>
        <taxon>Eukaryota</taxon>
        <taxon>Metazoa</taxon>
        <taxon>Chordata</taxon>
        <taxon>Craniata</taxon>
        <taxon>Vertebrata</taxon>
        <taxon>Euteleostomi</taxon>
        <taxon>Mammalia</taxon>
        <taxon>Eutheria</taxon>
        <taxon>Laurasiatheria</taxon>
        <taxon>Carnivora</taxon>
        <taxon>Caniformia</taxon>
        <taxon>Canidae</taxon>
        <taxon>Canis</taxon>
    </lineage>
</organism>
<dbReference type="PANTHER" id="PTHR15993:SF6">
    <property type="entry name" value="HEMOGEN"/>
    <property type="match status" value="1"/>
</dbReference>
<name>A0A8I3N0U0_CANLF</name>
<dbReference type="InterPro" id="IPR033272">
    <property type="entry name" value="Hemogen"/>
</dbReference>
<protein>
    <submittedName>
        <fullName evidence="2">Hemogen</fullName>
    </submittedName>
</protein>
<feature type="region of interest" description="Disordered" evidence="1">
    <location>
        <begin position="341"/>
        <end position="563"/>
    </location>
</feature>
<feature type="compositionally biased region" description="Low complexity" evidence="1">
    <location>
        <begin position="95"/>
        <end position="110"/>
    </location>
</feature>
<feature type="region of interest" description="Disordered" evidence="1">
    <location>
        <begin position="1"/>
        <end position="325"/>
    </location>
</feature>
<accession>A0A8I3N0U0</accession>
<feature type="compositionally biased region" description="Basic residues" evidence="1">
    <location>
        <begin position="663"/>
        <end position="680"/>
    </location>
</feature>
<reference evidence="2" key="3">
    <citation type="submission" date="2025-09" db="UniProtKB">
        <authorList>
            <consortium name="Ensembl"/>
        </authorList>
    </citation>
    <scope>IDENTIFICATION</scope>
    <source>
        <strain evidence="2">Boxer</strain>
    </source>
</reference>
<dbReference type="AlphaFoldDB" id="A0A8I3N0U0"/>
<dbReference type="Ensembl" id="ENSCAFT00845011206.1">
    <property type="protein sequence ID" value="ENSCAFP00845008742.1"/>
    <property type="gene ID" value="ENSCAFG00845006327.1"/>
</dbReference>
<evidence type="ECO:0000256" key="1">
    <source>
        <dbReference type="SAM" id="MobiDB-lite"/>
    </source>
</evidence>
<reference evidence="2" key="1">
    <citation type="submission" date="2020-03" db="EMBL/GenBank/DDBJ databases">
        <title>Long-read based genome assembly of a Labrador retriever dog.</title>
        <authorList>
            <person name="Eory L."/>
            <person name="Zhang W."/>
            <person name="Schoenebeck J."/>
        </authorList>
    </citation>
    <scope>NUCLEOTIDE SEQUENCE [LARGE SCALE GENOMIC DNA]</scope>
    <source>
        <strain evidence="2">Labrador retriever</strain>
    </source>
</reference>
<evidence type="ECO:0000313" key="3">
    <source>
        <dbReference type="Proteomes" id="UP000805418"/>
    </source>
</evidence>
<dbReference type="GeneTree" id="ENSGT00390000004522"/>
<proteinExistence type="predicted"/>
<feature type="compositionally biased region" description="Basic and acidic residues" evidence="1">
    <location>
        <begin position="313"/>
        <end position="322"/>
    </location>
</feature>
<sequence>MRRPEINSSSKGGPGSPSFRVRKRLRPSRARARGPHKMSDGGRRGRPWSAPAPPGPARPRGDAHPSAPPPTRGDARRTPADRSPQVGDLLRSYLTAPGAPRARGGTASRSPGARVWPDTAPRPAAGGAGVGRKEAILKGPPASPEHVRGQRPPRPPRPRGPRARPRPARPRGAGPGRRRPPGVALLRGGEGDGSAPERSRVGGVAAPASASRAPARRAPNPPRAGLRGGGRRAPANMALCGTAARPGWREEPQPAHTEGPDSGQGPPAPPPRRGGKAKRPPPPPPPPRLAWADRGPRAPRALGGRQWGRPGGRGRERSDRNGGESFIFRLEKWREARPFFKLGLGRGGGCATSAAGSPLPRPARARPRPPEPRGARGGSSPPCEAGGPREPPRPRPSARPAPTAHRPPRGPPGGGPAPPEPLPRPARGARSPGGPAPAGRAAPRQARPPPGGASREAANMAPGVTQPPPPSLAAGRTHTRSSGSGPRRARSSKFAVPRPTAFPGRPRGPAGAKELIPARSLPPPRPPARPPAFPVRARELRPSPSRGRRTRGPGPAGGHHYVQVMGGEGARRGLCLRRPGSGSSAPGCLWKSDQIAGRYYSKMDLGKDQSHLTFHQTTNPRQEKNHVPEVIGTWNLRNREQLRKRKAEAQEKQNLQWHFGEKKCKRPRTGKGNKRGRKRKQNTELKVEPQSQFKNDMMEKALASVEKETEPPRSITEALSLVASPKKVVPKKQFSAEDKESIMYQESSSELQGIVVQNHPSETCQDMAEPEVLSPTMCQERMVLQDHTSKICPDMAEPEALSPIMCQETVVLQGHPSKMCPDISEPEASSPTMFQETAILQSHPSRMCPDTAEPEALSPTTSQEMAVVKDIPSKTSEDVADLEGCSLEAPPKPDVPKGYALETYQKRAEPEEYNSDPDQGMAEIESLFPKTQDIAVPKDLSTKTHQETVEPEHFSCETYQEFAMPKASCHQRIQEMPAPEEYTPEIYQETPGPADSSPEIYQETAGTEDSSPEIYQETPGPEDLSTKTYKNKDMPKECFPEPYQETGGPQGQDPKTHQEDAKDVYTFPREMREKPKAEEPEIPAIPNVPQEIHPENDVFSYVLF</sequence>
<keyword evidence="3" id="KW-1185">Reference proteome</keyword>
<dbReference type="GO" id="GO:0045667">
    <property type="term" value="P:regulation of osteoblast differentiation"/>
    <property type="evidence" value="ECO:0000318"/>
    <property type="project" value="GO_Central"/>
</dbReference>
<feature type="compositionally biased region" description="Basic and acidic residues" evidence="1">
    <location>
        <begin position="1054"/>
        <end position="1079"/>
    </location>
</feature>
<dbReference type="OrthoDB" id="9950769at2759"/>
<reference evidence="2" key="2">
    <citation type="submission" date="2025-08" db="UniProtKB">
        <authorList>
            <consortium name="Ensembl"/>
        </authorList>
    </citation>
    <scope>IDENTIFICATION</scope>
    <source>
        <strain evidence="2">Boxer</strain>
    </source>
</reference>
<evidence type="ECO:0000313" key="2">
    <source>
        <dbReference type="Ensembl" id="ENSCAFP00845008742.1"/>
    </source>
</evidence>
<feature type="compositionally biased region" description="Pro residues" evidence="1">
    <location>
        <begin position="409"/>
        <end position="424"/>
    </location>
</feature>
<feature type="region of interest" description="Disordered" evidence="1">
    <location>
        <begin position="985"/>
        <end position="1091"/>
    </location>
</feature>
<feature type="compositionally biased region" description="Low complexity" evidence="1">
    <location>
        <begin position="425"/>
        <end position="445"/>
    </location>
</feature>
<feature type="compositionally biased region" description="Low complexity" evidence="1">
    <location>
        <begin position="378"/>
        <end position="388"/>
    </location>
</feature>
<gene>
    <name evidence="2" type="primary">HEMGN</name>
</gene>
<feature type="compositionally biased region" description="Basic residues" evidence="1">
    <location>
        <begin position="20"/>
        <end position="36"/>
    </location>
</feature>